<sequence length="530" mass="59527">MGRGANRDKRTGRKRSAEGGQDGIGNKRAKYYTTTVRCEPSRICEVMSLLNEPQRKKVKELGFGCLLDFNMDQQGSRRLIKWLMDRLDPETMVLDLGGTKKLSITEHVVWCVLGLHRGNLDPPLMTEKLNLFSLRKKLGIQGRNDIKVTCLMRKIQSGGTDRFTMQCFMMIVLSKLLACDSNLFIRDKVWSMVQSIDNFGDMNWCKFTVDNLKYSANLWKSGMKSYAFGCSALIVMYYLDNLNCKEMMSCVETPRAKFFGDGMIKKLEKADKWRGKDIFPTFGKLNLRTQRGTCYIAECLDSNRHAISYGEDLCARKGRKAKQQKKLNSHQAQEQQTEEMRQIAISWDDEQASSKRDQGDSAVAQHSDGLSPVPIHSIPGAAEAVQLSSTFFNELVKDFMAGSSQPELLENRLSKLVSLLAQVRAQAGLKARNSELEQQVKDLTEKLRNTQEELEATRATLRVAEAATLEAQSAVASMNSLALRARAMLTGQSQDLDVGVAKDNEATVMREIEDATNMVDQVADAVEVQH</sequence>
<dbReference type="EMBL" id="OZ075121">
    <property type="protein sequence ID" value="CAL4900341.1"/>
    <property type="molecule type" value="Genomic_DNA"/>
</dbReference>
<evidence type="ECO:0000313" key="4">
    <source>
        <dbReference type="Proteomes" id="UP001497457"/>
    </source>
</evidence>
<proteinExistence type="predicted"/>
<gene>
    <name evidence="3" type="ORF">URODEC1_LOCUS8639</name>
</gene>
<evidence type="ECO:0000256" key="1">
    <source>
        <dbReference type="SAM" id="Coils"/>
    </source>
</evidence>
<reference evidence="4" key="1">
    <citation type="submission" date="2024-06" db="EMBL/GenBank/DDBJ databases">
        <authorList>
            <person name="Ryan C."/>
        </authorList>
    </citation>
    <scope>NUCLEOTIDE SEQUENCE [LARGE SCALE GENOMIC DNA]</scope>
</reference>
<protein>
    <submittedName>
        <fullName evidence="3">Uncharacterized protein</fullName>
    </submittedName>
</protein>
<organism evidence="3 4">
    <name type="scientific">Urochloa decumbens</name>
    <dbReference type="NCBI Taxonomy" id="240449"/>
    <lineage>
        <taxon>Eukaryota</taxon>
        <taxon>Viridiplantae</taxon>
        <taxon>Streptophyta</taxon>
        <taxon>Embryophyta</taxon>
        <taxon>Tracheophyta</taxon>
        <taxon>Spermatophyta</taxon>
        <taxon>Magnoliopsida</taxon>
        <taxon>Liliopsida</taxon>
        <taxon>Poales</taxon>
        <taxon>Poaceae</taxon>
        <taxon>PACMAD clade</taxon>
        <taxon>Panicoideae</taxon>
        <taxon>Panicodae</taxon>
        <taxon>Paniceae</taxon>
        <taxon>Melinidinae</taxon>
        <taxon>Urochloa</taxon>
    </lineage>
</organism>
<evidence type="ECO:0000313" key="3">
    <source>
        <dbReference type="EMBL" id="CAL4900341.1"/>
    </source>
</evidence>
<dbReference type="PANTHER" id="PTHR34835:SF67">
    <property type="entry name" value="AMINOTRANSFERASE-LIKE PLANT MOBILE DOMAIN-CONTAINING PROTEIN"/>
    <property type="match status" value="1"/>
</dbReference>
<dbReference type="AlphaFoldDB" id="A0ABC8VZX6"/>
<feature type="region of interest" description="Disordered" evidence="2">
    <location>
        <begin position="348"/>
        <end position="368"/>
    </location>
</feature>
<feature type="coiled-coil region" evidence="1">
    <location>
        <begin position="426"/>
        <end position="467"/>
    </location>
</feature>
<reference evidence="3 4" key="2">
    <citation type="submission" date="2024-10" db="EMBL/GenBank/DDBJ databases">
        <authorList>
            <person name="Ryan C."/>
        </authorList>
    </citation>
    <scope>NUCLEOTIDE SEQUENCE [LARGE SCALE GENOMIC DNA]</scope>
</reference>
<evidence type="ECO:0000256" key="2">
    <source>
        <dbReference type="SAM" id="MobiDB-lite"/>
    </source>
</evidence>
<feature type="region of interest" description="Disordered" evidence="2">
    <location>
        <begin position="1"/>
        <end position="25"/>
    </location>
</feature>
<dbReference type="Proteomes" id="UP001497457">
    <property type="component" value="Chromosome 11b"/>
</dbReference>
<keyword evidence="4" id="KW-1185">Reference proteome</keyword>
<accession>A0ABC8VZX6</accession>
<dbReference type="PANTHER" id="PTHR34835">
    <property type="entry name" value="OS07G0283600 PROTEIN-RELATED"/>
    <property type="match status" value="1"/>
</dbReference>
<name>A0ABC8VZX6_9POAL</name>
<keyword evidence="1" id="KW-0175">Coiled coil</keyword>